<evidence type="ECO:0000313" key="16">
    <source>
        <dbReference type="Proteomes" id="UP000198773"/>
    </source>
</evidence>
<evidence type="ECO:0000256" key="9">
    <source>
        <dbReference type="ARBA" id="ARBA00060838"/>
    </source>
</evidence>
<dbReference type="GO" id="GO:0005829">
    <property type="term" value="C:cytosol"/>
    <property type="evidence" value="ECO:0007669"/>
    <property type="project" value="TreeGrafter"/>
</dbReference>
<evidence type="ECO:0000256" key="12">
    <source>
        <dbReference type="HAMAP-Rule" id="MF_01961"/>
    </source>
</evidence>
<protein>
    <recommendedName>
        <fullName evidence="11 12">Catalase-peroxidase</fullName>
        <shortName evidence="12">CP</shortName>
        <ecNumber evidence="10 12">1.11.1.21</ecNumber>
    </recommendedName>
    <alternativeName>
        <fullName evidence="12">Peroxidase/catalase</fullName>
    </alternativeName>
</protein>
<dbReference type="NCBIfam" id="TIGR00198">
    <property type="entry name" value="cat_per_HPI"/>
    <property type="match status" value="1"/>
</dbReference>
<dbReference type="SUPFAM" id="SSF48113">
    <property type="entry name" value="Heme-dependent peroxidases"/>
    <property type="match status" value="2"/>
</dbReference>
<comment type="function">
    <text evidence="12">Bifunctional enzyme with both catalase and broad-spectrum peroxidase activity.</text>
</comment>
<keyword evidence="6 12" id="KW-0376">Hydrogen peroxide</keyword>
<dbReference type="PRINTS" id="PR00458">
    <property type="entry name" value="PEROXIDASE"/>
</dbReference>
<dbReference type="FunFam" id="1.10.420.10:FF:000004">
    <property type="entry name" value="Catalase-peroxidase"/>
    <property type="match status" value="1"/>
</dbReference>
<keyword evidence="1 12" id="KW-0575">Peroxidase</keyword>
<dbReference type="PANTHER" id="PTHR30555">
    <property type="entry name" value="HYDROPEROXIDASE I, BIFUNCTIONAL CATALASE-PEROXIDASE"/>
    <property type="match status" value="1"/>
</dbReference>
<evidence type="ECO:0000256" key="11">
    <source>
        <dbReference type="ARBA" id="ARBA00074141"/>
    </source>
</evidence>
<comment type="catalytic activity">
    <reaction evidence="8 12 13">
        <text>H2O2 + AH2 = A + 2 H2O</text>
        <dbReference type="Rhea" id="RHEA:30275"/>
        <dbReference type="ChEBI" id="CHEBI:13193"/>
        <dbReference type="ChEBI" id="CHEBI:15377"/>
        <dbReference type="ChEBI" id="CHEBI:16240"/>
        <dbReference type="ChEBI" id="CHEBI:17499"/>
        <dbReference type="EC" id="1.11.1.21"/>
    </reaction>
</comment>
<feature type="active site" description="Proton acceptor" evidence="12">
    <location>
        <position position="98"/>
    </location>
</feature>
<dbReference type="OrthoDB" id="9759743at2"/>
<dbReference type="CDD" id="cd08200">
    <property type="entry name" value="catalase_peroxidase_2"/>
    <property type="match status" value="1"/>
</dbReference>
<feature type="cross-link" description="Tryptophyl-tyrosyl-methioninium (Tyr-Met) (with Trp-97)" evidence="12">
    <location>
        <begin position="225"/>
        <end position="251"/>
    </location>
</feature>
<comment type="caution">
    <text evidence="12">Lacks conserved residue(s) required for the propagation of feature annotation.</text>
</comment>
<evidence type="ECO:0000313" key="15">
    <source>
        <dbReference type="EMBL" id="SEA95581.1"/>
    </source>
</evidence>
<name>A0A1H4FEH5_ALKAM</name>
<dbReference type="PROSITE" id="PS00436">
    <property type="entry name" value="PEROXIDASE_2"/>
    <property type="match status" value="1"/>
</dbReference>
<dbReference type="GO" id="GO:0070301">
    <property type="term" value="P:cellular response to hydrogen peroxide"/>
    <property type="evidence" value="ECO:0007669"/>
    <property type="project" value="TreeGrafter"/>
</dbReference>
<dbReference type="NCBIfam" id="NF011635">
    <property type="entry name" value="PRK15061.1"/>
    <property type="match status" value="1"/>
</dbReference>
<dbReference type="FunFam" id="1.10.520.10:FF:000002">
    <property type="entry name" value="Catalase-peroxidase"/>
    <property type="match status" value="1"/>
</dbReference>
<organism evidence="15 16">
    <name type="scientific">Alkalimonas amylolytica</name>
    <dbReference type="NCBI Taxonomy" id="152573"/>
    <lineage>
        <taxon>Bacteria</taxon>
        <taxon>Pseudomonadati</taxon>
        <taxon>Pseudomonadota</taxon>
        <taxon>Gammaproteobacteria</taxon>
        <taxon>Alkalimonas</taxon>
    </lineage>
</organism>
<feature type="domain" description="Plant heme peroxidase family profile" evidence="14">
    <location>
        <begin position="131"/>
        <end position="425"/>
    </location>
</feature>
<evidence type="ECO:0000256" key="7">
    <source>
        <dbReference type="ARBA" id="ARBA00049145"/>
    </source>
</evidence>
<keyword evidence="5 12" id="KW-0408">Iron</keyword>
<evidence type="ECO:0000256" key="5">
    <source>
        <dbReference type="ARBA" id="ARBA00023004"/>
    </source>
</evidence>
<dbReference type="Proteomes" id="UP000198773">
    <property type="component" value="Unassembled WGS sequence"/>
</dbReference>
<gene>
    <name evidence="12" type="primary">katG</name>
    <name evidence="15" type="ORF">SAMN04488051_11020</name>
</gene>
<evidence type="ECO:0000256" key="1">
    <source>
        <dbReference type="ARBA" id="ARBA00022559"/>
    </source>
</evidence>
<feature type="site" description="Transition state stabilizer" evidence="12">
    <location>
        <position position="94"/>
    </location>
</feature>
<keyword evidence="16" id="KW-1185">Reference proteome</keyword>
<dbReference type="HAMAP" id="MF_01961">
    <property type="entry name" value="Catal_peroxid"/>
    <property type="match status" value="1"/>
</dbReference>
<evidence type="ECO:0000259" key="14">
    <source>
        <dbReference type="PROSITE" id="PS50873"/>
    </source>
</evidence>
<dbReference type="GO" id="GO:0020037">
    <property type="term" value="F:heme binding"/>
    <property type="evidence" value="ECO:0007669"/>
    <property type="project" value="InterPro"/>
</dbReference>
<dbReference type="PRINTS" id="PR00460">
    <property type="entry name" value="BPEROXIDASE"/>
</dbReference>
<evidence type="ECO:0000256" key="4">
    <source>
        <dbReference type="ARBA" id="ARBA00023002"/>
    </source>
</evidence>
<dbReference type="GO" id="GO:0004096">
    <property type="term" value="F:catalase activity"/>
    <property type="evidence" value="ECO:0007669"/>
    <property type="project" value="UniProtKB-UniRule"/>
</dbReference>
<comment type="similarity">
    <text evidence="9 12 13">Belongs to the peroxidase family. Peroxidase/catalase subfamily.</text>
</comment>
<dbReference type="RefSeq" id="WP_091344737.1">
    <property type="nucleotide sequence ID" value="NZ_FNRM01000010.1"/>
</dbReference>
<dbReference type="FunFam" id="1.10.420.10:FF:000002">
    <property type="entry name" value="Catalase-peroxidase"/>
    <property type="match status" value="1"/>
</dbReference>
<dbReference type="InterPro" id="IPR010255">
    <property type="entry name" value="Haem_peroxidase_sf"/>
</dbReference>
<dbReference type="InterPro" id="IPR019794">
    <property type="entry name" value="Peroxidases_AS"/>
</dbReference>
<feature type="binding site" description="axial binding residue" evidence="12">
    <location>
        <position position="266"/>
    </location>
    <ligand>
        <name>heme b</name>
        <dbReference type="ChEBI" id="CHEBI:60344"/>
    </ligand>
    <ligandPart>
        <name>Fe</name>
        <dbReference type="ChEBI" id="CHEBI:18248"/>
    </ligandPart>
</feature>
<evidence type="ECO:0000256" key="13">
    <source>
        <dbReference type="RuleBase" id="RU003451"/>
    </source>
</evidence>
<accession>A0A1H4FEH5</accession>
<sequence>MDKTNQNAGKCPVMHGANTAATDNVMSWWPKALNLDILHQHDSKTDPLGNDFNYAEAFKSLDLEAVKNDLKALMTDSQDWWPADWGHYGGLFIRMTWHSAGSYRIADGRGGGGTGNLRFAPLNSWPDNGNLDKARRLLWPIKRKYGNKLSWADLMILAGNMAYESMGLKTFGFGGGRKDIWHPEKDTYWGSEKEWLAPSGSEGSRYSGERDLANPLAAVMMGLIYVNPEGVDGKPDPLRTARDVRETFKRMAMNDEETVALTAGGHTVGKAHGNGDAANLGPAPEGADIHEQGFGWMNHKTRGVGRDAVTSGLEGAWTSNPTQWDNGYFELLLNYDWELKKSPAGAWQWEPINIKEEHKVPDAEDPSKRHNPIMTDADMAMKMDPDYRKISERFYQDPEYFAETFRRAWFKLTHRDLGPKSRYLGPDVPKEDLIWQDPVPKADYTLTEAEISELKAKVLASGLSVSELVATAWDSARTFRGSDYRGGANGARIRLAPQKDWAGNEPERLQKVLKVLQAIQASLSKKVSMADLIVLGGSAAVEKAAKDAGVNITVPFAPGRGDATQEMTDAESFDVLEPLHDAFRNWLKADYSVQPEEMMLDRAQLMGLSAPEMTVLLGGMRVLGTNHGGSKHGVFTDKVGVLSNDFFVNLTDMSYQWEPTGKNQYNIVERKTGATKWTATRVDLVFGSNSILRSYAEVYAQDDNKAKFVQDFVKAWVKVMNNDRFDLK</sequence>
<keyword evidence="2 12" id="KW-0349">Heme</keyword>
<reference evidence="15 16" key="1">
    <citation type="submission" date="2016-10" db="EMBL/GenBank/DDBJ databases">
        <authorList>
            <person name="de Groot N.N."/>
        </authorList>
    </citation>
    <scope>NUCLEOTIDE SEQUENCE [LARGE SCALE GENOMIC DNA]</scope>
    <source>
        <strain evidence="15 16">CGMCC 1.3430</strain>
    </source>
</reference>
<evidence type="ECO:0000256" key="2">
    <source>
        <dbReference type="ARBA" id="ARBA00022617"/>
    </source>
</evidence>
<dbReference type="PANTHER" id="PTHR30555:SF6">
    <property type="entry name" value="CATALASE-PEROXIDASE"/>
    <property type="match status" value="1"/>
</dbReference>
<comment type="subunit">
    <text evidence="12">Homodimer or homotetramer.</text>
</comment>
<proteinExistence type="inferred from homology"/>
<dbReference type="EMBL" id="FNRM01000010">
    <property type="protein sequence ID" value="SEA95581.1"/>
    <property type="molecule type" value="Genomic_DNA"/>
</dbReference>
<dbReference type="PROSITE" id="PS50873">
    <property type="entry name" value="PEROXIDASE_4"/>
    <property type="match status" value="1"/>
</dbReference>
<evidence type="ECO:0000256" key="6">
    <source>
        <dbReference type="ARBA" id="ARBA00023324"/>
    </source>
</evidence>
<dbReference type="EC" id="1.11.1.21" evidence="10 12"/>
<evidence type="ECO:0000256" key="10">
    <source>
        <dbReference type="ARBA" id="ARBA00067012"/>
    </source>
</evidence>
<dbReference type="Pfam" id="PF00141">
    <property type="entry name" value="peroxidase"/>
    <property type="match status" value="2"/>
</dbReference>
<keyword evidence="4 12" id="KW-0560">Oxidoreductase</keyword>
<dbReference type="GO" id="GO:0042744">
    <property type="term" value="P:hydrogen peroxide catabolic process"/>
    <property type="evidence" value="ECO:0007669"/>
    <property type="project" value="UniProtKB-KW"/>
</dbReference>
<dbReference type="AlphaFoldDB" id="A0A1H4FEH5"/>
<dbReference type="Gene3D" id="1.10.520.10">
    <property type="match status" value="2"/>
</dbReference>
<dbReference type="InterPro" id="IPR002016">
    <property type="entry name" value="Haem_peroxidase"/>
</dbReference>
<dbReference type="STRING" id="152573.SAMN04488051_11020"/>
<dbReference type="Gene3D" id="1.10.420.10">
    <property type="entry name" value="Peroxidase, domain 2"/>
    <property type="match status" value="2"/>
</dbReference>
<evidence type="ECO:0000256" key="8">
    <source>
        <dbReference type="ARBA" id="ARBA00051651"/>
    </source>
</evidence>
<dbReference type="CDD" id="cd00649">
    <property type="entry name" value="catalase_peroxidase_1"/>
    <property type="match status" value="1"/>
</dbReference>
<dbReference type="GO" id="GO:0046872">
    <property type="term" value="F:metal ion binding"/>
    <property type="evidence" value="ECO:0007669"/>
    <property type="project" value="UniProtKB-KW"/>
</dbReference>
<comment type="catalytic activity">
    <reaction evidence="7 12 13">
        <text>2 H2O2 = O2 + 2 H2O</text>
        <dbReference type="Rhea" id="RHEA:20309"/>
        <dbReference type="ChEBI" id="CHEBI:15377"/>
        <dbReference type="ChEBI" id="CHEBI:15379"/>
        <dbReference type="ChEBI" id="CHEBI:16240"/>
        <dbReference type="EC" id="1.11.1.21"/>
    </reaction>
</comment>
<comment type="cofactor">
    <cofactor evidence="12">
        <name>heme b</name>
        <dbReference type="ChEBI" id="CHEBI:60344"/>
    </cofactor>
    <text evidence="12">Binds 1 heme b (iron(II)-protoporphyrin IX) group per dimer.</text>
</comment>
<evidence type="ECO:0000256" key="3">
    <source>
        <dbReference type="ARBA" id="ARBA00022723"/>
    </source>
</evidence>
<dbReference type="InterPro" id="IPR000763">
    <property type="entry name" value="Catalase_peroxidase"/>
</dbReference>
<keyword evidence="3 12" id="KW-0479">Metal-binding</keyword>
<comment type="PTM">
    <text evidence="12">Formation of the three residue Trp-Tyr-Met cross-link is important for the catalase, but not the peroxidase activity of the enzyme.</text>
</comment>